<name>A0A8W8KGN3_MAGGI</name>
<proteinExistence type="predicted"/>
<feature type="region of interest" description="Disordered" evidence="1">
    <location>
        <begin position="47"/>
        <end position="92"/>
    </location>
</feature>
<evidence type="ECO:0000313" key="2">
    <source>
        <dbReference type="EnsemblMetazoa" id="G23808.2:cds"/>
    </source>
</evidence>
<dbReference type="EnsemblMetazoa" id="G23808.2">
    <property type="protein sequence ID" value="G23808.2:cds"/>
    <property type="gene ID" value="G23808"/>
</dbReference>
<evidence type="ECO:0000256" key="1">
    <source>
        <dbReference type="SAM" id="MobiDB-lite"/>
    </source>
</evidence>
<organism evidence="2 3">
    <name type="scientific">Magallana gigas</name>
    <name type="common">Pacific oyster</name>
    <name type="synonym">Crassostrea gigas</name>
    <dbReference type="NCBI Taxonomy" id="29159"/>
    <lineage>
        <taxon>Eukaryota</taxon>
        <taxon>Metazoa</taxon>
        <taxon>Spiralia</taxon>
        <taxon>Lophotrochozoa</taxon>
        <taxon>Mollusca</taxon>
        <taxon>Bivalvia</taxon>
        <taxon>Autobranchia</taxon>
        <taxon>Pteriomorphia</taxon>
        <taxon>Ostreida</taxon>
        <taxon>Ostreoidea</taxon>
        <taxon>Ostreidae</taxon>
        <taxon>Magallana</taxon>
    </lineage>
</organism>
<reference evidence="2" key="1">
    <citation type="submission" date="2022-08" db="UniProtKB">
        <authorList>
            <consortium name="EnsemblMetazoa"/>
        </authorList>
    </citation>
    <scope>IDENTIFICATION</scope>
    <source>
        <strain evidence="2">05x7-T-G4-1.051#20</strain>
    </source>
</reference>
<dbReference type="OMA" id="TASYAWQ"/>
<feature type="compositionally biased region" description="Basic residues" evidence="1">
    <location>
        <begin position="77"/>
        <end position="92"/>
    </location>
</feature>
<sequence length="176" mass="20006">MNFIEVGLPHTEFVPTKKEFSPRRPIPMSGLSKRYMGLETLSKSELGSLIDRLSQPKTTPTGQESVEDTNTEAKDGPKKRKSGRFLGSKKMKKSDLDNMIARLAGSSQNKTPDARRIQGTEERIKRGVTASYAWQGKSVLQRNLTLPVANHHAQYKTLLNRHSFPDWHEDRLQRFT</sequence>
<evidence type="ECO:0000313" key="3">
    <source>
        <dbReference type="Proteomes" id="UP000005408"/>
    </source>
</evidence>
<feature type="compositionally biased region" description="Polar residues" evidence="1">
    <location>
        <begin position="55"/>
        <end position="64"/>
    </location>
</feature>
<dbReference type="Proteomes" id="UP000005408">
    <property type="component" value="Unassembled WGS sequence"/>
</dbReference>
<keyword evidence="3" id="KW-1185">Reference proteome</keyword>
<dbReference type="AlphaFoldDB" id="A0A8W8KGN3"/>
<accession>A0A8W8KGN3</accession>
<protein>
    <submittedName>
        <fullName evidence="2">Uncharacterized protein</fullName>
    </submittedName>
</protein>